<dbReference type="PROSITE" id="PS50887">
    <property type="entry name" value="GGDEF"/>
    <property type="match status" value="1"/>
</dbReference>
<dbReference type="OrthoDB" id="9759607at2"/>
<dbReference type="EMBL" id="RBAH01000028">
    <property type="protein sequence ID" value="RKN71917.1"/>
    <property type="molecule type" value="Genomic_DNA"/>
</dbReference>
<gene>
    <name evidence="2" type="ORF">D7M11_28960</name>
</gene>
<dbReference type="SUPFAM" id="SSF55073">
    <property type="entry name" value="Nucleotide cyclase"/>
    <property type="match status" value="1"/>
</dbReference>
<dbReference type="InterPro" id="IPR050469">
    <property type="entry name" value="Diguanylate_Cyclase"/>
</dbReference>
<dbReference type="AlphaFoldDB" id="A0A3B0BJT0"/>
<dbReference type="InterPro" id="IPR043128">
    <property type="entry name" value="Rev_trsase/Diguanyl_cyclase"/>
</dbReference>
<keyword evidence="3" id="KW-1185">Reference proteome</keyword>
<dbReference type="GO" id="GO:1902201">
    <property type="term" value="P:negative regulation of bacterial-type flagellum-dependent cell motility"/>
    <property type="evidence" value="ECO:0007669"/>
    <property type="project" value="TreeGrafter"/>
</dbReference>
<sequence>MERYKIVEFVQRKELERKNEVMERLSYKDGLTGVSNRRAFDARIAEEWSLALKNGRSLSLIMIDIDLFKPYNDAYGHLKGDDCLIAVASALQSGLKRSRDFVARYGGEEFAVILPGVDEDGVRGYCAALHEAVNRLGLEHPASRVGHVTISAGVATARPQNDQYRPWLEAADRALYESKSKGGNCTMVG</sequence>
<dbReference type="InterPro" id="IPR000160">
    <property type="entry name" value="GGDEF_dom"/>
</dbReference>
<protein>
    <submittedName>
        <fullName evidence="2">GGDEF domain-containing protein</fullName>
    </submittedName>
</protein>
<organism evidence="2 3">
    <name type="scientific">Paenibacillus ginsengarvi</name>
    <dbReference type="NCBI Taxonomy" id="400777"/>
    <lineage>
        <taxon>Bacteria</taxon>
        <taxon>Bacillati</taxon>
        <taxon>Bacillota</taxon>
        <taxon>Bacilli</taxon>
        <taxon>Bacillales</taxon>
        <taxon>Paenibacillaceae</taxon>
        <taxon>Paenibacillus</taxon>
    </lineage>
</organism>
<evidence type="ECO:0000313" key="3">
    <source>
        <dbReference type="Proteomes" id="UP000282311"/>
    </source>
</evidence>
<name>A0A3B0BJT0_9BACL</name>
<dbReference type="PANTHER" id="PTHR45138:SF9">
    <property type="entry name" value="DIGUANYLATE CYCLASE DGCM-RELATED"/>
    <property type="match status" value="1"/>
</dbReference>
<accession>A0A3B0BJT0</accession>
<dbReference type="NCBIfam" id="TIGR00254">
    <property type="entry name" value="GGDEF"/>
    <property type="match status" value="1"/>
</dbReference>
<dbReference type="GO" id="GO:0043709">
    <property type="term" value="P:cell adhesion involved in single-species biofilm formation"/>
    <property type="evidence" value="ECO:0007669"/>
    <property type="project" value="TreeGrafter"/>
</dbReference>
<dbReference type="CDD" id="cd01949">
    <property type="entry name" value="GGDEF"/>
    <property type="match status" value="1"/>
</dbReference>
<proteinExistence type="predicted"/>
<reference evidence="2 3" key="1">
    <citation type="journal article" date="2007" name="Int. J. Syst. Evol. Microbiol.">
        <title>Paenibacillus ginsengarvi sp. nov., isolated from soil from ginseng cultivation.</title>
        <authorList>
            <person name="Yoon M.H."/>
            <person name="Ten L.N."/>
            <person name="Im W.T."/>
        </authorList>
    </citation>
    <scope>NUCLEOTIDE SEQUENCE [LARGE SCALE GENOMIC DNA]</scope>
    <source>
        <strain evidence="2 3">KCTC 13059</strain>
    </source>
</reference>
<dbReference type="FunFam" id="3.30.70.270:FF:000001">
    <property type="entry name" value="Diguanylate cyclase domain protein"/>
    <property type="match status" value="1"/>
</dbReference>
<evidence type="ECO:0000259" key="1">
    <source>
        <dbReference type="PROSITE" id="PS50887"/>
    </source>
</evidence>
<dbReference type="Proteomes" id="UP000282311">
    <property type="component" value="Unassembled WGS sequence"/>
</dbReference>
<dbReference type="InterPro" id="IPR029787">
    <property type="entry name" value="Nucleotide_cyclase"/>
</dbReference>
<dbReference type="SMART" id="SM00267">
    <property type="entry name" value="GGDEF"/>
    <property type="match status" value="1"/>
</dbReference>
<evidence type="ECO:0000313" key="2">
    <source>
        <dbReference type="EMBL" id="RKN71917.1"/>
    </source>
</evidence>
<dbReference type="Gene3D" id="3.30.70.270">
    <property type="match status" value="1"/>
</dbReference>
<dbReference type="GO" id="GO:0005886">
    <property type="term" value="C:plasma membrane"/>
    <property type="evidence" value="ECO:0007669"/>
    <property type="project" value="TreeGrafter"/>
</dbReference>
<dbReference type="Pfam" id="PF00990">
    <property type="entry name" value="GGDEF"/>
    <property type="match status" value="1"/>
</dbReference>
<dbReference type="GO" id="GO:0052621">
    <property type="term" value="F:diguanylate cyclase activity"/>
    <property type="evidence" value="ECO:0007669"/>
    <property type="project" value="TreeGrafter"/>
</dbReference>
<comment type="caution">
    <text evidence="2">The sequence shown here is derived from an EMBL/GenBank/DDBJ whole genome shotgun (WGS) entry which is preliminary data.</text>
</comment>
<feature type="domain" description="GGDEF" evidence="1">
    <location>
        <begin position="56"/>
        <end position="189"/>
    </location>
</feature>
<dbReference type="PANTHER" id="PTHR45138">
    <property type="entry name" value="REGULATORY COMPONENTS OF SENSORY TRANSDUCTION SYSTEM"/>
    <property type="match status" value="1"/>
</dbReference>